<dbReference type="Proteomes" id="UP000309747">
    <property type="component" value="Unassembled WGS sequence"/>
</dbReference>
<dbReference type="InterPro" id="IPR035940">
    <property type="entry name" value="CAP_sf"/>
</dbReference>
<feature type="compositionally biased region" description="Acidic residues" evidence="1">
    <location>
        <begin position="218"/>
        <end position="238"/>
    </location>
</feature>
<dbReference type="NCBIfam" id="NF041770">
    <property type="entry name" value="CFI_box_CTERM"/>
    <property type="match status" value="1"/>
</dbReference>
<name>A0A4U0R2X3_9RHOB</name>
<dbReference type="InterPro" id="IPR014044">
    <property type="entry name" value="CAP_dom"/>
</dbReference>
<dbReference type="Gene3D" id="3.40.33.10">
    <property type="entry name" value="CAP"/>
    <property type="match status" value="1"/>
</dbReference>
<protein>
    <recommendedName>
        <fullName evidence="2">SCP domain-containing protein</fullName>
    </recommendedName>
</protein>
<dbReference type="PANTHER" id="PTHR31157:SF1">
    <property type="entry name" value="SCP DOMAIN-CONTAINING PROTEIN"/>
    <property type="match status" value="1"/>
</dbReference>
<dbReference type="EMBL" id="SUNI01000043">
    <property type="protein sequence ID" value="TJZ89047.1"/>
    <property type="molecule type" value="Genomic_DNA"/>
</dbReference>
<comment type="caution">
    <text evidence="3">The sequence shown here is derived from an EMBL/GenBank/DDBJ whole genome shotgun (WGS) entry which is preliminary data.</text>
</comment>
<keyword evidence="4" id="KW-1185">Reference proteome</keyword>
<feature type="domain" description="SCP" evidence="2">
    <location>
        <begin position="48"/>
        <end position="182"/>
    </location>
</feature>
<organism evidence="3 4">
    <name type="scientific">Paracoccus gahaiensis</name>
    <dbReference type="NCBI Taxonomy" id="1706839"/>
    <lineage>
        <taxon>Bacteria</taxon>
        <taxon>Pseudomonadati</taxon>
        <taxon>Pseudomonadota</taxon>
        <taxon>Alphaproteobacteria</taxon>
        <taxon>Rhodobacterales</taxon>
        <taxon>Paracoccaceae</taxon>
        <taxon>Paracoccus</taxon>
    </lineage>
</organism>
<reference evidence="3 4" key="1">
    <citation type="submission" date="2019-04" db="EMBL/GenBank/DDBJ databases">
        <authorList>
            <person name="Li J."/>
        </authorList>
    </citation>
    <scope>NUCLEOTIDE SEQUENCE [LARGE SCALE GENOMIC DNA]</scope>
    <source>
        <strain evidence="3 4">KCTC 42687</strain>
    </source>
</reference>
<evidence type="ECO:0000313" key="3">
    <source>
        <dbReference type="EMBL" id="TJZ89047.1"/>
    </source>
</evidence>
<sequence length="346" mass="37631">MPNSFTIEVVCLTSRPLHHWSSGCASLQLKMELKMATEIANTLELHVVDLINVEREQAGLNPVHVEVHLNSAAQDHSDWMADQQAISHTGKNGSAPTNRIEDADFPLAGGSWNLTENVAYTGLNGQANETDVDWLHSALMESTSHQENILDPDVAYVGVGLSVGSVEGQNGTQDALFLTQNFANTTQPVSVQEVVEGQTVTTSYVDGEPVPGTSELVPDSEEIPDHDDGGPDEEDDNEQAQQASSGGSCFVATAAYGNSLHPDVVTLRRFRDDVLVRYPSGRAFIRFYWKVGPVVAKIVKTTGISGRIARLALKPLVFFSRKILYVLIAVPRQDVGLKTAWRAMSH</sequence>
<evidence type="ECO:0000256" key="1">
    <source>
        <dbReference type="SAM" id="MobiDB-lite"/>
    </source>
</evidence>
<proteinExistence type="predicted"/>
<dbReference type="CDD" id="cd05379">
    <property type="entry name" value="CAP_bacterial"/>
    <property type="match status" value="1"/>
</dbReference>
<evidence type="ECO:0000259" key="2">
    <source>
        <dbReference type="Pfam" id="PF00188"/>
    </source>
</evidence>
<gene>
    <name evidence="3" type="ORF">FA743_19335</name>
</gene>
<dbReference type="OrthoDB" id="5242885at2"/>
<dbReference type="PANTHER" id="PTHR31157">
    <property type="entry name" value="SCP DOMAIN-CONTAINING PROTEIN"/>
    <property type="match status" value="1"/>
</dbReference>
<dbReference type="SUPFAM" id="SSF55797">
    <property type="entry name" value="PR-1-like"/>
    <property type="match status" value="1"/>
</dbReference>
<accession>A0A4U0R2X3</accession>
<evidence type="ECO:0000313" key="4">
    <source>
        <dbReference type="Proteomes" id="UP000309747"/>
    </source>
</evidence>
<feature type="region of interest" description="Disordered" evidence="1">
    <location>
        <begin position="201"/>
        <end position="244"/>
    </location>
</feature>
<dbReference type="InterPro" id="IPR049886">
    <property type="entry name" value="CFI_box_CTERM_dom"/>
</dbReference>
<dbReference type="AlphaFoldDB" id="A0A4U0R2X3"/>
<dbReference type="Pfam" id="PF00188">
    <property type="entry name" value="CAP"/>
    <property type="match status" value="1"/>
</dbReference>